<organism evidence="2 3">
    <name type="scientific">Solanum stoloniferum</name>
    <dbReference type="NCBI Taxonomy" id="62892"/>
    <lineage>
        <taxon>Eukaryota</taxon>
        <taxon>Viridiplantae</taxon>
        <taxon>Streptophyta</taxon>
        <taxon>Embryophyta</taxon>
        <taxon>Tracheophyta</taxon>
        <taxon>Spermatophyta</taxon>
        <taxon>Magnoliopsida</taxon>
        <taxon>eudicotyledons</taxon>
        <taxon>Gunneridae</taxon>
        <taxon>Pentapetalae</taxon>
        <taxon>asterids</taxon>
        <taxon>lamiids</taxon>
        <taxon>Solanales</taxon>
        <taxon>Solanaceae</taxon>
        <taxon>Solanoideae</taxon>
        <taxon>Solaneae</taxon>
        <taxon>Solanum</taxon>
    </lineage>
</organism>
<evidence type="ECO:0000256" key="1">
    <source>
        <dbReference type="SAM" id="MobiDB-lite"/>
    </source>
</evidence>
<evidence type="ECO:0000313" key="2">
    <source>
        <dbReference type="EMBL" id="KAL3373445.1"/>
    </source>
</evidence>
<feature type="region of interest" description="Disordered" evidence="1">
    <location>
        <begin position="1"/>
        <end position="28"/>
    </location>
</feature>
<accession>A0ABD2UX78</accession>
<reference evidence="2 3" key="1">
    <citation type="submission" date="2024-05" db="EMBL/GenBank/DDBJ databases">
        <title>De novo assembly of an allotetraploid wild potato.</title>
        <authorList>
            <person name="Hosaka A.J."/>
        </authorList>
    </citation>
    <scope>NUCLEOTIDE SEQUENCE [LARGE SCALE GENOMIC DNA]</scope>
    <source>
        <tissue evidence="2">Young leaves</tissue>
    </source>
</reference>
<dbReference type="Proteomes" id="UP001627284">
    <property type="component" value="Unassembled WGS sequence"/>
</dbReference>
<proteinExistence type="predicted"/>
<protein>
    <submittedName>
        <fullName evidence="2">Uncharacterized protein</fullName>
    </submittedName>
</protein>
<keyword evidence="3" id="KW-1185">Reference proteome</keyword>
<gene>
    <name evidence="2" type="ORF">AABB24_005435</name>
</gene>
<dbReference type="AlphaFoldDB" id="A0ABD2UX78"/>
<evidence type="ECO:0000313" key="3">
    <source>
        <dbReference type="Proteomes" id="UP001627284"/>
    </source>
</evidence>
<sequence length="107" mass="11979">MIGRPKLNPKNSSFPNSTTHHPHTFLFPEPPPSPYVSLPKKWPLSHQTLILSSPIDLSPLPSFPPTDHRKMAISGGHQYISPRRPSITAPFSINFTSFPIYIDPKKA</sequence>
<comment type="caution">
    <text evidence="2">The sequence shown here is derived from an EMBL/GenBank/DDBJ whole genome shotgun (WGS) entry which is preliminary data.</text>
</comment>
<dbReference type="EMBL" id="JBJKTR010000003">
    <property type="protein sequence ID" value="KAL3373445.1"/>
    <property type="molecule type" value="Genomic_DNA"/>
</dbReference>
<name>A0ABD2UX78_9SOLN</name>